<dbReference type="Proteomes" id="UP000005408">
    <property type="component" value="Unassembled WGS sequence"/>
</dbReference>
<protein>
    <recommendedName>
        <fullName evidence="2">C-type lectin domain-containing protein</fullName>
    </recommendedName>
</protein>
<dbReference type="Pfam" id="PF00059">
    <property type="entry name" value="Lectin_C"/>
    <property type="match status" value="1"/>
</dbReference>
<evidence type="ECO:0000259" key="2">
    <source>
        <dbReference type="Pfam" id="PF00059"/>
    </source>
</evidence>
<sequence>MEAPWIIILLMYASPLLLVEAGYFNGRPGLNELAISSEIAPTRACSVIGNIDTLLQCFAACMKRFRRFYMFGRNSATLMCFCCKDPPQFPLPGTVFNTYIAPPCPLIYSEYTYGYLNICLRFVSNLMTYPMASSVCQQDGGDLVRLDSQRKFDIFQEFVANSTNATVAVWLQGIWDNSTWFYHDGTPLEFTCMIGESNVTSEARMVAKSGNHSGCFGAQSGMLNMFVCEIYRVFSGF</sequence>
<dbReference type="InterPro" id="IPR016187">
    <property type="entry name" value="CTDL_fold"/>
</dbReference>
<keyword evidence="1" id="KW-0732">Signal</keyword>
<proteinExistence type="predicted"/>
<feature type="domain" description="C-type lectin" evidence="2">
    <location>
        <begin position="127"/>
        <end position="199"/>
    </location>
</feature>
<dbReference type="InterPro" id="IPR016186">
    <property type="entry name" value="C-type_lectin-like/link_sf"/>
</dbReference>
<dbReference type="AlphaFoldDB" id="A0A8W8NUR3"/>
<feature type="chain" id="PRO_5036451954" description="C-type lectin domain-containing protein" evidence="1">
    <location>
        <begin position="22"/>
        <end position="237"/>
    </location>
</feature>
<evidence type="ECO:0000313" key="4">
    <source>
        <dbReference type="Proteomes" id="UP000005408"/>
    </source>
</evidence>
<organism evidence="3 4">
    <name type="scientific">Magallana gigas</name>
    <name type="common">Pacific oyster</name>
    <name type="synonym">Crassostrea gigas</name>
    <dbReference type="NCBI Taxonomy" id="29159"/>
    <lineage>
        <taxon>Eukaryota</taxon>
        <taxon>Metazoa</taxon>
        <taxon>Spiralia</taxon>
        <taxon>Lophotrochozoa</taxon>
        <taxon>Mollusca</taxon>
        <taxon>Bivalvia</taxon>
        <taxon>Autobranchia</taxon>
        <taxon>Pteriomorphia</taxon>
        <taxon>Ostreida</taxon>
        <taxon>Ostreoidea</taxon>
        <taxon>Ostreidae</taxon>
        <taxon>Magallana</taxon>
    </lineage>
</organism>
<dbReference type="SUPFAM" id="SSF56436">
    <property type="entry name" value="C-type lectin-like"/>
    <property type="match status" value="1"/>
</dbReference>
<accession>A0A8W8NUR3</accession>
<evidence type="ECO:0000256" key="1">
    <source>
        <dbReference type="SAM" id="SignalP"/>
    </source>
</evidence>
<dbReference type="InterPro" id="IPR001304">
    <property type="entry name" value="C-type_lectin-like"/>
</dbReference>
<name>A0A8W8NUR3_MAGGI</name>
<feature type="signal peptide" evidence="1">
    <location>
        <begin position="1"/>
        <end position="21"/>
    </location>
</feature>
<dbReference type="Gene3D" id="3.10.100.10">
    <property type="entry name" value="Mannose-Binding Protein A, subunit A"/>
    <property type="match status" value="1"/>
</dbReference>
<reference evidence="3" key="1">
    <citation type="submission" date="2022-08" db="UniProtKB">
        <authorList>
            <consortium name="EnsemblMetazoa"/>
        </authorList>
    </citation>
    <scope>IDENTIFICATION</scope>
    <source>
        <strain evidence="3">05x7-T-G4-1.051#20</strain>
    </source>
</reference>
<dbReference type="EnsemblMetazoa" id="G7690.1">
    <property type="protein sequence ID" value="G7690.1:cds"/>
    <property type="gene ID" value="G7690"/>
</dbReference>
<evidence type="ECO:0000313" key="3">
    <source>
        <dbReference type="EnsemblMetazoa" id="G7690.1:cds"/>
    </source>
</evidence>
<keyword evidence="4" id="KW-1185">Reference proteome</keyword>
<dbReference type="CDD" id="cd00037">
    <property type="entry name" value="CLECT"/>
    <property type="match status" value="1"/>
</dbReference>